<dbReference type="OrthoDB" id="1808013at2"/>
<accession>A0A2L2XKX8</accession>
<dbReference type="RefSeq" id="WP_104373097.1">
    <property type="nucleotide sequence ID" value="NZ_BFAV01000155.1"/>
</dbReference>
<dbReference type="Proteomes" id="UP000239549">
    <property type="component" value="Unassembled WGS sequence"/>
</dbReference>
<dbReference type="InterPro" id="IPR059223">
    <property type="entry name" value="DVU0772-like"/>
</dbReference>
<organism evidence="1 2">
    <name type="scientific">Desulfocucumis palustris</name>
    <dbReference type="NCBI Taxonomy" id="1898651"/>
    <lineage>
        <taxon>Bacteria</taxon>
        <taxon>Bacillati</taxon>
        <taxon>Bacillota</taxon>
        <taxon>Clostridia</taxon>
        <taxon>Eubacteriales</taxon>
        <taxon>Desulfocucumaceae</taxon>
        <taxon>Desulfocucumis</taxon>
    </lineage>
</organism>
<sequence length="98" mass="11466">MGALEAIKDRIIWDINLKQEFKDERTVGYSFVIDVCDGNPQLALYRMKKRLSDSTILKEQPPKEILDKALEEQGITKPRDNIYNITTDVRKWIEDNLL</sequence>
<dbReference type="NCBIfam" id="NF045682">
    <property type="entry name" value="DVU0772_fam"/>
    <property type="match status" value="1"/>
</dbReference>
<name>A0A2L2XKX8_9FIRM</name>
<protein>
    <submittedName>
        <fullName evidence="1">Uncharacterized protein</fullName>
    </submittedName>
</protein>
<dbReference type="AlphaFoldDB" id="A0A2L2XKX8"/>
<proteinExistence type="predicted"/>
<evidence type="ECO:0000313" key="1">
    <source>
        <dbReference type="EMBL" id="GBF34946.1"/>
    </source>
</evidence>
<evidence type="ECO:0000313" key="2">
    <source>
        <dbReference type="Proteomes" id="UP000239549"/>
    </source>
</evidence>
<reference evidence="2" key="1">
    <citation type="submission" date="2018-02" db="EMBL/GenBank/DDBJ databases">
        <title>Genome sequence of Desulfocucumis palustris strain NAW-5.</title>
        <authorList>
            <person name="Watanabe M."/>
            <person name="Kojima H."/>
            <person name="Fukui M."/>
        </authorList>
    </citation>
    <scope>NUCLEOTIDE SEQUENCE [LARGE SCALE GENOMIC DNA]</scope>
    <source>
        <strain evidence="2">NAW-5</strain>
    </source>
</reference>
<gene>
    <name evidence="1" type="ORF">DCCM_4066</name>
</gene>
<keyword evidence="2" id="KW-1185">Reference proteome</keyword>
<comment type="caution">
    <text evidence="1">The sequence shown here is derived from an EMBL/GenBank/DDBJ whole genome shotgun (WGS) entry which is preliminary data.</text>
</comment>
<dbReference type="EMBL" id="BFAV01000155">
    <property type="protein sequence ID" value="GBF34946.1"/>
    <property type="molecule type" value="Genomic_DNA"/>
</dbReference>